<keyword evidence="7" id="KW-1185">Reference proteome</keyword>
<dbReference type="InterPro" id="IPR011006">
    <property type="entry name" value="CheY-like_superfamily"/>
</dbReference>
<keyword evidence="2" id="KW-0805">Transcription regulation</keyword>
<accession>A0AAV9CSK3</accession>
<evidence type="ECO:0000256" key="2">
    <source>
        <dbReference type="ARBA" id="ARBA00023015"/>
    </source>
</evidence>
<dbReference type="SUPFAM" id="SSF52172">
    <property type="entry name" value="CheY-like"/>
    <property type="match status" value="1"/>
</dbReference>
<dbReference type="PANTHER" id="PTHR43874:SF67">
    <property type="entry name" value="TWO-COMPONENT RESPONSE REGULATOR ARR2"/>
    <property type="match status" value="1"/>
</dbReference>
<organism evidence="6 7">
    <name type="scientific">Acorus calamus</name>
    <name type="common">Sweet flag</name>
    <dbReference type="NCBI Taxonomy" id="4465"/>
    <lineage>
        <taxon>Eukaryota</taxon>
        <taxon>Viridiplantae</taxon>
        <taxon>Streptophyta</taxon>
        <taxon>Embryophyta</taxon>
        <taxon>Tracheophyta</taxon>
        <taxon>Spermatophyta</taxon>
        <taxon>Magnoliopsida</taxon>
        <taxon>Liliopsida</taxon>
        <taxon>Acoraceae</taxon>
        <taxon>Acorus</taxon>
    </lineage>
</organism>
<evidence type="ECO:0000256" key="4">
    <source>
        <dbReference type="ARBA" id="ARBA00023242"/>
    </source>
</evidence>
<dbReference type="PANTHER" id="PTHR43874">
    <property type="entry name" value="TWO-COMPONENT RESPONSE REGULATOR"/>
    <property type="match status" value="1"/>
</dbReference>
<comment type="caution">
    <text evidence="6">The sequence shown here is derived from an EMBL/GenBank/DDBJ whole genome shotgun (WGS) entry which is preliminary data.</text>
</comment>
<dbReference type="InterPro" id="IPR045279">
    <property type="entry name" value="ARR-like"/>
</dbReference>
<protein>
    <submittedName>
        <fullName evidence="6">Two-component response regulator ARR20</fullName>
    </submittedName>
</protein>
<dbReference type="GO" id="GO:0009736">
    <property type="term" value="P:cytokinin-activated signaling pathway"/>
    <property type="evidence" value="ECO:0007669"/>
    <property type="project" value="InterPro"/>
</dbReference>
<dbReference type="NCBIfam" id="TIGR01557">
    <property type="entry name" value="myb_SHAQKYF"/>
    <property type="match status" value="1"/>
</dbReference>
<reference evidence="6" key="2">
    <citation type="submission" date="2023-06" db="EMBL/GenBank/DDBJ databases">
        <authorList>
            <person name="Ma L."/>
            <person name="Liu K.-W."/>
            <person name="Li Z."/>
            <person name="Hsiao Y.-Y."/>
            <person name="Qi Y."/>
            <person name="Fu T."/>
            <person name="Tang G."/>
            <person name="Zhang D."/>
            <person name="Sun W.-H."/>
            <person name="Liu D.-K."/>
            <person name="Li Y."/>
            <person name="Chen G.-Z."/>
            <person name="Liu X.-D."/>
            <person name="Liao X.-Y."/>
            <person name="Jiang Y.-T."/>
            <person name="Yu X."/>
            <person name="Hao Y."/>
            <person name="Huang J."/>
            <person name="Zhao X.-W."/>
            <person name="Ke S."/>
            <person name="Chen Y.-Y."/>
            <person name="Wu W.-L."/>
            <person name="Hsu J.-L."/>
            <person name="Lin Y.-F."/>
            <person name="Huang M.-D."/>
            <person name="Li C.-Y."/>
            <person name="Huang L."/>
            <person name="Wang Z.-W."/>
            <person name="Zhao X."/>
            <person name="Zhong W.-Y."/>
            <person name="Peng D.-H."/>
            <person name="Ahmad S."/>
            <person name="Lan S."/>
            <person name="Zhang J.-S."/>
            <person name="Tsai W.-C."/>
            <person name="Van De Peer Y."/>
            <person name="Liu Z.-J."/>
        </authorList>
    </citation>
    <scope>NUCLEOTIDE SEQUENCE</scope>
    <source>
        <strain evidence="6">CP</strain>
        <tissue evidence="6">Leaves</tissue>
    </source>
</reference>
<gene>
    <name evidence="6" type="primary">ARR20</name>
    <name evidence="6" type="ORF">QJS10_CPB17g01082</name>
</gene>
<evidence type="ECO:0000256" key="5">
    <source>
        <dbReference type="SAM" id="MobiDB-lite"/>
    </source>
</evidence>
<evidence type="ECO:0000313" key="7">
    <source>
        <dbReference type="Proteomes" id="UP001180020"/>
    </source>
</evidence>
<proteinExistence type="predicted"/>
<reference evidence="6" key="1">
    <citation type="journal article" date="2023" name="Nat. Commun.">
        <title>Diploid and tetraploid genomes of Acorus and the evolution of monocots.</title>
        <authorList>
            <person name="Ma L."/>
            <person name="Liu K.W."/>
            <person name="Li Z."/>
            <person name="Hsiao Y.Y."/>
            <person name="Qi Y."/>
            <person name="Fu T."/>
            <person name="Tang G.D."/>
            <person name="Zhang D."/>
            <person name="Sun W.H."/>
            <person name="Liu D.K."/>
            <person name="Li Y."/>
            <person name="Chen G.Z."/>
            <person name="Liu X.D."/>
            <person name="Liao X.Y."/>
            <person name="Jiang Y.T."/>
            <person name="Yu X."/>
            <person name="Hao Y."/>
            <person name="Huang J."/>
            <person name="Zhao X.W."/>
            <person name="Ke S."/>
            <person name="Chen Y.Y."/>
            <person name="Wu W.L."/>
            <person name="Hsu J.L."/>
            <person name="Lin Y.F."/>
            <person name="Huang M.D."/>
            <person name="Li C.Y."/>
            <person name="Huang L."/>
            <person name="Wang Z.W."/>
            <person name="Zhao X."/>
            <person name="Zhong W.Y."/>
            <person name="Peng D.H."/>
            <person name="Ahmad S."/>
            <person name="Lan S."/>
            <person name="Zhang J.S."/>
            <person name="Tsai W.C."/>
            <person name="Van de Peer Y."/>
            <person name="Liu Z.J."/>
        </authorList>
    </citation>
    <scope>NUCLEOTIDE SEQUENCE</scope>
    <source>
        <strain evidence="6">CP</strain>
    </source>
</reference>
<keyword evidence="4" id="KW-0539">Nucleus</keyword>
<keyword evidence="1" id="KW-0902">Two-component regulatory system</keyword>
<dbReference type="EMBL" id="JAUJYO010000017">
    <property type="protein sequence ID" value="KAK1292153.1"/>
    <property type="molecule type" value="Genomic_DNA"/>
</dbReference>
<dbReference type="InterPro" id="IPR006447">
    <property type="entry name" value="Myb_dom_plants"/>
</dbReference>
<keyword evidence="3" id="KW-0804">Transcription</keyword>
<dbReference type="SUPFAM" id="SSF46689">
    <property type="entry name" value="Homeodomain-like"/>
    <property type="match status" value="1"/>
</dbReference>
<dbReference type="GO" id="GO:0003677">
    <property type="term" value="F:DNA binding"/>
    <property type="evidence" value="ECO:0007669"/>
    <property type="project" value="InterPro"/>
</dbReference>
<dbReference type="Proteomes" id="UP001180020">
    <property type="component" value="Unassembled WGS sequence"/>
</dbReference>
<evidence type="ECO:0000313" key="6">
    <source>
        <dbReference type="EMBL" id="KAK1292153.1"/>
    </source>
</evidence>
<dbReference type="AlphaFoldDB" id="A0AAV9CSK3"/>
<evidence type="ECO:0000256" key="1">
    <source>
        <dbReference type="ARBA" id="ARBA00023012"/>
    </source>
</evidence>
<dbReference type="InterPro" id="IPR009057">
    <property type="entry name" value="Homeodomain-like_sf"/>
</dbReference>
<dbReference type="GO" id="GO:0000160">
    <property type="term" value="P:phosphorelay signal transduction system"/>
    <property type="evidence" value="ECO:0007669"/>
    <property type="project" value="UniProtKB-KW"/>
</dbReference>
<sequence length="238" mass="26949">MDDVIEEVRVLVIDHDQNSLNDLTNKLREFNYEVMSNEEGMDAFMAKGARDCLIKPISNESLKYLWKHTVKKCKNMEQSSNYVDEGNVLLLAQDDNMNNGEVEDMNMDSQSPTSKKRVVWTSDIEIPFLEAVNELGERACPKAILEHMNKSNPKSNLTRQNIASHLQKHRLRQKNSSGKTENKGAANPSADVRQNGVEDAVFMSNVVNNYASSSTNVEDIHLREPPPCQFVHLADLMK</sequence>
<dbReference type="Gene3D" id="1.10.10.60">
    <property type="entry name" value="Homeodomain-like"/>
    <property type="match status" value="1"/>
</dbReference>
<name>A0AAV9CSK3_ACOCL</name>
<evidence type="ECO:0000256" key="3">
    <source>
        <dbReference type="ARBA" id="ARBA00023163"/>
    </source>
</evidence>
<feature type="region of interest" description="Disordered" evidence="5">
    <location>
        <begin position="167"/>
        <end position="194"/>
    </location>
</feature>